<comment type="caution">
    <text evidence="1">The sequence shown here is derived from an EMBL/GenBank/DDBJ whole genome shotgun (WGS) entry which is preliminary data.</text>
</comment>
<proteinExistence type="predicted"/>
<keyword evidence="2" id="KW-1185">Reference proteome</keyword>
<name>A0ACC0P2U3_RHOML</name>
<evidence type="ECO:0000313" key="1">
    <source>
        <dbReference type="EMBL" id="KAI8559925.1"/>
    </source>
</evidence>
<reference evidence="1" key="1">
    <citation type="submission" date="2022-02" db="EMBL/GenBank/DDBJ databases">
        <title>Plant Genome Project.</title>
        <authorList>
            <person name="Zhang R.-G."/>
        </authorList>
    </citation>
    <scope>NUCLEOTIDE SEQUENCE</scope>
    <source>
        <strain evidence="1">AT1</strain>
    </source>
</reference>
<dbReference type="EMBL" id="CM046391">
    <property type="protein sequence ID" value="KAI8559925.1"/>
    <property type="molecule type" value="Genomic_DNA"/>
</dbReference>
<evidence type="ECO:0000313" key="2">
    <source>
        <dbReference type="Proteomes" id="UP001062846"/>
    </source>
</evidence>
<protein>
    <submittedName>
        <fullName evidence="1">Uncharacterized protein</fullName>
    </submittedName>
</protein>
<gene>
    <name evidence="1" type="ORF">RHMOL_Rhmol04G0214200</name>
</gene>
<sequence length="155" mass="16906">MAKVIGSSSSDGNGDNGGSDRARDECEVMRPQINDQMAKEATVSTRVQGGNGNRDLAMVRDVRVDPPPRDPMSGKGLVIEEETTTKVPAKEVEFRLAAVSSRHMPITEGARPFTLREPLGGCYGSGSPEERQRVVELAPEEERLRAEAERARVEE</sequence>
<dbReference type="Proteomes" id="UP001062846">
    <property type="component" value="Chromosome 4"/>
</dbReference>
<organism evidence="1 2">
    <name type="scientific">Rhododendron molle</name>
    <name type="common">Chinese azalea</name>
    <name type="synonym">Azalea mollis</name>
    <dbReference type="NCBI Taxonomy" id="49168"/>
    <lineage>
        <taxon>Eukaryota</taxon>
        <taxon>Viridiplantae</taxon>
        <taxon>Streptophyta</taxon>
        <taxon>Embryophyta</taxon>
        <taxon>Tracheophyta</taxon>
        <taxon>Spermatophyta</taxon>
        <taxon>Magnoliopsida</taxon>
        <taxon>eudicotyledons</taxon>
        <taxon>Gunneridae</taxon>
        <taxon>Pentapetalae</taxon>
        <taxon>asterids</taxon>
        <taxon>Ericales</taxon>
        <taxon>Ericaceae</taxon>
        <taxon>Ericoideae</taxon>
        <taxon>Rhodoreae</taxon>
        <taxon>Rhododendron</taxon>
    </lineage>
</organism>
<accession>A0ACC0P2U3</accession>